<dbReference type="InterPro" id="IPR043502">
    <property type="entry name" value="DNA/RNA_pol_sf"/>
</dbReference>
<dbReference type="EMBL" id="KC246783">
    <property type="protein sequence ID" value="AHF24071.1"/>
    <property type="molecule type" value="Genomic_DNA"/>
</dbReference>
<dbReference type="GO" id="GO:0003964">
    <property type="term" value="F:RNA-directed DNA polymerase activity"/>
    <property type="evidence" value="ECO:0007669"/>
    <property type="project" value="UniProtKB-KW"/>
</dbReference>
<evidence type="ECO:0000313" key="2">
    <source>
        <dbReference type="EMBL" id="AHF24071.1"/>
    </source>
</evidence>
<sequence>MGEQFDRAVSLHELCKAAKKCKKNVSRKNYVMQFYITRVSSCTRLHDEIIEGRYKIRKGKKVRIYRPKRRIATAPWYRDRVWQRSMVDNGVYDDLTRGFIPNNFACQKSTPEAAKGTDAAIREVVKALQALHRMAPGQPIYGRHLDIKQFFPSTPHEEVKKLDQRRITDEAFLPYLEELIENTKDERPQEEIDADPFGERGTGLGSQINQIHQVALLDHIDHKVKEICPFYFRYNDDFLILSHDKEVIRQATEIIRAELEKMGLIMTDKAGVFKARNGFYFLRKRFIITDTGKIIIRLHPDALREERKALRQLKKEVDEGTKTMEFVHMHYQSFIANAEYAGDAPIRAMDAFYTKIFREHPVYKRKKRYLYGRDPNRGRKSSYAGEREQAAQE</sequence>
<dbReference type="SUPFAM" id="SSF56672">
    <property type="entry name" value="DNA/RNA polymerases"/>
    <property type="match status" value="1"/>
</dbReference>
<feature type="region of interest" description="Disordered" evidence="1">
    <location>
        <begin position="370"/>
        <end position="393"/>
    </location>
</feature>
<evidence type="ECO:0000256" key="1">
    <source>
        <dbReference type="SAM" id="MobiDB-lite"/>
    </source>
</evidence>
<name>W0FH76_9BACT</name>
<dbReference type="AlphaFoldDB" id="W0FH76"/>
<proteinExistence type="predicted"/>
<keyword evidence="2" id="KW-0548">Nucleotidyltransferase</keyword>
<reference evidence="2" key="1">
    <citation type="journal article" date="2013" name="PLoS ONE">
        <title>Metagenomic insights into the carbohydrate-active enzymes carried by the microorganisms adhering to solid digesta in the rumen of cows.</title>
        <authorList>
            <person name="Wang L."/>
            <person name="Hatem A."/>
            <person name="Catalyurek U.V."/>
            <person name="Morrison M."/>
            <person name="Yu Z."/>
        </authorList>
    </citation>
    <scope>NUCLEOTIDE SEQUENCE</scope>
</reference>
<keyword evidence="2" id="KW-0808">Transferase</keyword>
<accession>W0FH76</accession>
<protein>
    <submittedName>
        <fullName evidence="2">RNA-directed DNA polymerase (Reverse transcriptase)</fullName>
    </submittedName>
</protein>
<keyword evidence="2" id="KW-0695">RNA-directed DNA polymerase</keyword>
<organism evidence="2">
    <name type="scientific">uncultured bacterium Contig643</name>
    <dbReference type="NCBI Taxonomy" id="1393602"/>
    <lineage>
        <taxon>Bacteria</taxon>
        <taxon>environmental samples</taxon>
    </lineage>
</organism>